<dbReference type="AlphaFoldDB" id="A0A2K3N5A6"/>
<reference evidence="2 3" key="2">
    <citation type="journal article" date="2017" name="Front. Plant Sci.">
        <title>Gene Classification and Mining of Molecular Markers Useful in Red Clover (Trifolium pratense) Breeding.</title>
        <authorList>
            <person name="Istvanek J."/>
            <person name="Dluhosova J."/>
            <person name="Dluhos P."/>
            <person name="Patkova L."/>
            <person name="Nedelnik J."/>
            <person name="Repkova J."/>
        </authorList>
    </citation>
    <scope>NUCLEOTIDE SEQUENCE [LARGE SCALE GENOMIC DNA]</scope>
    <source>
        <strain evidence="3">cv. Tatra</strain>
        <tissue evidence="2">Young leaves</tissue>
    </source>
</reference>
<sequence length="23" mass="2614">RKKDYNDGKYSGGFKCIGYEVEG</sequence>
<evidence type="ECO:0000313" key="3">
    <source>
        <dbReference type="Proteomes" id="UP000236291"/>
    </source>
</evidence>
<organism evidence="2 3">
    <name type="scientific">Trifolium pratense</name>
    <name type="common">Red clover</name>
    <dbReference type="NCBI Taxonomy" id="57577"/>
    <lineage>
        <taxon>Eukaryota</taxon>
        <taxon>Viridiplantae</taxon>
        <taxon>Streptophyta</taxon>
        <taxon>Embryophyta</taxon>
        <taxon>Tracheophyta</taxon>
        <taxon>Spermatophyta</taxon>
        <taxon>Magnoliopsida</taxon>
        <taxon>eudicotyledons</taxon>
        <taxon>Gunneridae</taxon>
        <taxon>Pentapetalae</taxon>
        <taxon>rosids</taxon>
        <taxon>fabids</taxon>
        <taxon>Fabales</taxon>
        <taxon>Fabaceae</taxon>
        <taxon>Papilionoideae</taxon>
        <taxon>50 kb inversion clade</taxon>
        <taxon>NPAAA clade</taxon>
        <taxon>Hologalegina</taxon>
        <taxon>IRL clade</taxon>
        <taxon>Trifolieae</taxon>
        <taxon>Trifolium</taxon>
    </lineage>
</organism>
<comment type="caution">
    <text evidence="2">The sequence shown here is derived from an EMBL/GenBank/DDBJ whole genome shotgun (WGS) entry which is preliminary data.</text>
</comment>
<reference evidence="2 3" key="1">
    <citation type="journal article" date="2014" name="Am. J. Bot.">
        <title>Genome assembly and annotation for red clover (Trifolium pratense; Fabaceae).</title>
        <authorList>
            <person name="Istvanek J."/>
            <person name="Jaros M."/>
            <person name="Krenek A."/>
            <person name="Repkova J."/>
        </authorList>
    </citation>
    <scope>NUCLEOTIDE SEQUENCE [LARGE SCALE GENOMIC DNA]</scope>
    <source>
        <strain evidence="3">cv. Tatra</strain>
        <tissue evidence="2">Young leaves</tissue>
    </source>
</reference>
<evidence type="ECO:0000313" key="1">
    <source>
        <dbReference type="EMBL" id="PNX98139.1"/>
    </source>
</evidence>
<gene>
    <name evidence="1" type="ORF">L195_g021381</name>
    <name evidence="2" type="ORF">L195_g021454</name>
</gene>
<feature type="non-terminal residue" evidence="2">
    <location>
        <position position="1"/>
    </location>
</feature>
<dbReference type="EMBL" id="ASHM01016401">
    <property type="protein sequence ID" value="PNX98212.1"/>
    <property type="molecule type" value="Genomic_DNA"/>
</dbReference>
<name>A0A2K3N5A6_TRIPR</name>
<dbReference type="Proteomes" id="UP000236291">
    <property type="component" value="Unassembled WGS sequence"/>
</dbReference>
<accession>A0A2K3N5A6</accession>
<evidence type="ECO:0000313" key="2">
    <source>
        <dbReference type="EMBL" id="PNX98212.1"/>
    </source>
</evidence>
<proteinExistence type="predicted"/>
<protein>
    <submittedName>
        <fullName evidence="2">Uncharacterized protein</fullName>
    </submittedName>
</protein>
<dbReference type="EMBL" id="ASHM01016331">
    <property type="protein sequence ID" value="PNX98139.1"/>
    <property type="molecule type" value="Genomic_DNA"/>
</dbReference>